<evidence type="ECO:0000259" key="1">
    <source>
        <dbReference type="Pfam" id="PF21806"/>
    </source>
</evidence>
<reference evidence="2 3" key="1">
    <citation type="submission" date="2019-03" db="EMBL/GenBank/DDBJ databases">
        <title>Genomic Encyclopedia of Type Strains, Phase IV (KMG-IV): sequencing the most valuable type-strain genomes for metagenomic binning, comparative biology and taxonomic classification.</title>
        <authorList>
            <person name="Goeker M."/>
        </authorList>
    </citation>
    <scope>NUCLEOTIDE SEQUENCE [LARGE SCALE GENOMIC DNA]</scope>
    <source>
        <strain evidence="2 3">DSM 45765</strain>
    </source>
</reference>
<comment type="caution">
    <text evidence="2">The sequence shown here is derived from an EMBL/GenBank/DDBJ whole genome shotgun (WGS) entry which is preliminary data.</text>
</comment>
<evidence type="ECO:0000313" key="3">
    <source>
        <dbReference type="Proteomes" id="UP000294911"/>
    </source>
</evidence>
<dbReference type="Proteomes" id="UP000294911">
    <property type="component" value="Unassembled WGS sequence"/>
</dbReference>
<organism evidence="2 3">
    <name type="scientific">Tamaricihabitans halophyticus</name>
    <dbReference type="NCBI Taxonomy" id="1262583"/>
    <lineage>
        <taxon>Bacteria</taxon>
        <taxon>Bacillati</taxon>
        <taxon>Actinomycetota</taxon>
        <taxon>Actinomycetes</taxon>
        <taxon>Pseudonocardiales</taxon>
        <taxon>Pseudonocardiaceae</taxon>
        <taxon>Tamaricihabitans</taxon>
    </lineage>
</organism>
<name>A0A4R2R235_9PSEU</name>
<proteinExistence type="predicted"/>
<feature type="domain" description="DUF6879" evidence="1">
    <location>
        <begin position="8"/>
        <end position="168"/>
    </location>
</feature>
<sequence>MLDEDQLGEYIDRHFVSTLFRLETLSQYSVDSDGDDYLRYLAGEAEPVNKTWPDVIRDEVSRGLITYRVHVVSSPLTDYLRYQFEWGYAYNAAAGERIRILDVTERAKPPEVVNKDFWLIGDEHLLLMHYMSDGAFRGATIAEPELLPQYTAARDAAWTAGVDFAEYWLHHPQYWRVSST</sequence>
<dbReference type="Pfam" id="PF21806">
    <property type="entry name" value="DUF6879"/>
    <property type="match status" value="1"/>
</dbReference>
<gene>
    <name evidence="2" type="ORF">EV191_10117</name>
</gene>
<keyword evidence="3" id="KW-1185">Reference proteome</keyword>
<dbReference type="RefSeq" id="WP_132874738.1">
    <property type="nucleotide sequence ID" value="NZ_SLXQ01000001.1"/>
</dbReference>
<dbReference type="AlphaFoldDB" id="A0A4R2R235"/>
<dbReference type="InterPro" id="IPR049244">
    <property type="entry name" value="DUF6879"/>
</dbReference>
<evidence type="ECO:0000313" key="2">
    <source>
        <dbReference type="EMBL" id="TCP56077.1"/>
    </source>
</evidence>
<accession>A0A4R2R235</accession>
<dbReference type="EMBL" id="SLXQ01000001">
    <property type="protein sequence ID" value="TCP56077.1"/>
    <property type="molecule type" value="Genomic_DNA"/>
</dbReference>
<protein>
    <recommendedName>
        <fullName evidence="1">DUF6879 domain-containing protein</fullName>
    </recommendedName>
</protein>
<dbReference type="OrthoDB" id="3821358at2"/>